<evidence type="ECO:0000256" key="1">
    <source>
        <dbReference type="ARBA" id="ARBA00022603"/>
    </source>
</evidence>
<dbReference type="REBASE" id="135516">
    <property type="entry name" value="M.AsoCB4ORF2293P"/>
</dbReference>
<dbReference type="Gene3D" id="3.40.50.150">
    <property type="entry name" value="Vaccinia Virus protein VP39"/>
    <property type="match status" value="2"/>
</dbReference>
<dbReference type="PANTHER" id="PTHR30481">
    <property type="entry name" value="DNA ADENINE METHYLASE"/>
    <property type="match status" value="1"/>
</dbReference>
<dbReference type="PIRSF" id="PIRSF000398">
    <property type="entry name" value="M_m6A_EcoRV"/>
    <property type="match status" value="1"/>
</dbReference>
<keyword evidence="5" id="KW-1185">Reference proteome</keyword>
<gene>
    <name evidence="4" type="primary">dam</name>
    <name evidence="4" type="ORF">CB4_02293</name>
</gene>
<dbReference type="KEGG" id="asoc:CB4_02293"/>
<dbReference type="EC" id="2.1.1.72" evidence="4"/>
<organism evidence="4 5">
    <name type="scientific">Aneurinibacillus soli</name>
    <dbReference type="NCBI Taxonomy" id="1500254"/>
    <lineage>
        <taxon>Bacteria</taxon>
        <taxon>Bacillati</taxon>
        <taxon>Bacillota</taxon>
        <taxon>Bacilli</taxon>
        <taxon>Bacillales</taxon>
        <taxon>Paenibacillaceae</taxon>
        <taxon>Aneurinibacillus group</taxon>
        <taxon>Aneurinibacillus</taxon>
    </lineage>
</organism>
<keyword evidence="2 4" id="KW-0808">Transferase</keyword>
<dbReference type="GO" id="GO:0009007">
    <property type="term" value="F:site-specific DNA-methyltransferase (adenine-specific) activity"/>
    <property type="evidence" value="ECO:0007669"/>
    <property type="project" value="UniProtKB-EC"/>
</dbReference>
<dbReference type="SUPFAM" id="SSF53335">
    <property type="entry name" value="S-adenosyl-L-methionine-dependent methyltransferases"/>
    <property type="match status" value="1"/>
</dbReference>
<dbReference type="GO" id="GO:0009307">
    <property type="term" value="P:DNA restriction-modification system"/>
    <property type="evidence" value="ECO:0007669"/>
    <property type="project" value="InterPro"/>
</dbReference>
<name>A0A0U5BD45_9BACL</name>
<reference evidence="4 5" key="1">
    <citation type="submission" date="2015-12" db="EMBL/GenBank/DDBJ databases">
        <title>Genome sequence of Aneurinibacillus soli.</title>
        <authorList>
            <person name="Lee J.S."/>
            <person name="Lee K.C."/>
            <person name="Kim K.K."/>
            <person name="Lee B.W."/>
        </authorList>
    </citation>
    <scope>NUCLEOTIDE SEQUENCE [LARGE SCALE GENOMIC DNA]</scope>
    <source>
        <strain evidence="4 5">CB4</strain>
    </source>
</reference>
<evidence type="ECO:0000256" key="3">
    <source>
        <dbReference type="ARBA" id="ARBA00022691"/>
    </source>
</evidence>
<dbReference type="GO" id="GO:1904047">
    <property type="term" value="F:S-adenosyl-L-methionine binding"/>
    <property type="evidence" value="ECO:0007669"/>
    <property type="project" value="TreeGrafter"/>
</dbReference>
<proteinExistence type="predicted"/>
<accession>A0A0U5BD45</accession>
<keyword evidence="3" id="KW-0949">S-adenosyl-L-methionine</keyword>
<dbReference type="PRINTS" id="PR00505">
    <property type="entry name" value="D12N6MTFRASE"/>
</dbReference>
<evidence type="ECO:0000256" key="2">
    <source>
        <dbReference type="ARBA" id="ARBA00022679"/>
    </source>
</evidence>
<dbReference type="InterPro" id="IPR029063">
    <property type="entry name" value="SAM-dependent_MTases_sf"/>
</dbReference>
<dbReference type="EMBL" id="AP017312">
    <property type="protein sequence ID" value="BAU28119.1"/>
    <property type="molecule type" value="Genomic_DNA"/>
</dbReference>
<keyword evidence="1 4" id="KW-0489">Methyltransferase</keyword>
<dbReference type="InterPro" id="IPR012327">
    <property type="entry name" value="MeTrfase_D12"/>
</dbReference>
<evidence type="ECO:0000313" key="4">
    <source>
        <dbReference type="EMBL" id="BAU28119.1"/>
    </source>
</evidence>
<dbReference type="AlphaFoldDB" id="A0A0U5BD45"/>
<protein>
    <submittedName>
        <fullName evidence="4">DNA adenine methylase</fullName>
        <ecNumber evidence="4">2.1.1.72</ecNumber>
    </submittedName>
</protein>
<sequence length="269" mass="30901">MKTRSPLIWFGGKGKVAKKIISRMPAHKTYVEPFGGAAHVITQKSQISHEVYNDIDGDLVNFLLVARDLPEKLSKACESLPYSRQLYGKWKSEEMPEDEFERAVRFFYLNRSGIAKGNGPGSCKTGWRHSTSSNQNPAMGYQSACSLIKAFANRMKGVMIEHDDFRKIIEKYDSPQTLFYVDPPYIGREKFYAGGFTEQDHRELAGPLQNIKGKAIVSYYDDPLLLEIYPDWRRETFESYKQVVNGDNCHAEELLLMNFKEKQMNIFDI</sequence>
<evidence type="ECO:0000313" key="5">
    <source>
        <dbReference type="Proteomes" id="UP000217696"/>
    </source>
</evidence>
<dbReference type="InterPro" id="IPR012263">
    <property type="entry name" value="M_m6A_EcoRV"/>
</dbReference>
<dbReference type="Pfam" id="PF02086">
    <property type="entry name" value="MethyltransfD12"/>
    <property type="match status" value="1"/>
</dbReference>
<dbReference type="GO" id="GO:0043565">
    <property type="term" value="F:sequence-specific DNA binding"/>
    <property type="evidence" value="ECO:0007669"/>
    <property type="project" value="TreeGrafter"/>
</dbReference>
<dbReference type="GO" id="GO:0006298">
    <property type="term" value="P:mismatch repair"/>
    <property type="evidence" value="ECO:0007669"/>
    <property type="project" value="TreeGrafter"/>
</dbReference>
<dbReference type="GO" id="GO:0032259">
    <property type="term" value="P:methylation"/>
    <property type="evidence" value="ECO:0007669"/>
    <property type="project" value="UniProtKB-KW"/>
</dbReference>
<dbReference type="Proteomes" id="UP000217696">
    <property type="component" value="Chromosome"/>
</dbReference>